<dbReference type="AlphaFoldDB" id="S4PSD5"/>
<proteinExistence type="predicted"/>
<evidence type="ECO:0000313" key="1">
    <source>
        <dbReference type="EMBL" id="JAA78607.1"/>
    </source>
</evidence>
<dbReference type="EMBL" id="GAIX01013953">
    <property type="protein sequence ID" value="JAA78607.1"/>
    <property type="molecule type" value="Transcribed_RNA"/>
</dbReference>
<organism evidence="1">
    <name type="scientific">Pararge aegeria</name>
    <name type="common">speckled wood butterfly</name>
    <dbReference type="NCBI Taxonomy" id="116150"/>
    <lineage>
        <taxon>Eukaryota</taxon>
        <taxon>Metazoa</taxon>
        <taxon>Ecdysozoa</taxon>
        <taxon>Arthropoda</taxon>
        <taxon>Hexapoda</taxon>
        <taxon>Insecta</taxon>
        <taxon>Pterygota</taxon>
        <taxon>Neoptera</taxon>
        <taxon>Endopterygota</taxon>
        <taxon>Lepidoptera</taxon>
        <taxon>Glossata</taxon>
        <taxon>Ditrysia</taxon>
        <taxon>Papilionoidea</taxon>
        <taxon>Nymphalidae</taxon>
        <taxon>Satyrinae</taxon>
        <taxon>Satyrini</taxon>
        <taxon>Parargina</taxon>
        <taxon>Pararge</taxon>
    </lineage>
</organism>
<accession>S4PSD5</accession>
<reference evidence="1" key="1">
    <citation type="journal article" date="2013" name="BMC Genomics">
        <title>Unscrambling butterfly oogenesis.</title>
        <authorList>
            <person name="Carter J.M."/>
            <person name="Baker S.C."/>
            <person name="Pink R."/>
            <person name="Carter D.R."/>
            <person name="Collins A."/>
            <person name="Tomlin J."/>
            <person name="Gibbs M."/>
            <person name="Breuker C.J."/>
        </authorList>
    </citation>
    <scope>NUCLEOTIDE SEQUENCE</scope>
    <source>
        <tissue evidence="1">Ovary</tissue>
    </source>
</reference>
<protein>
    <submittedName>
        <fullName evidence="1">Uncharacterized protein</fullName>
    </submittedName>
</protein>
<name>S4PSD5_9NEOP</name>
<sequence length="75" mass="8474">MTNTFKNTHSGDFPSMKHLSSNLCMKHECHTQFFITALVKIAVSTAKKYLQLTNNCLSTSGDPRGFVTKLKYCKE</sequence>
<reference evidence="1" key="2">
    <citation type="submission" date="2013-05" db="EMBL/GenBank/DDBJ databases">
        <authorList>
            <person name="Carter J.-M."/>
            <person name="Baker S.C."/>
            <person name="Pink R."/>
            <person name="Carter D.R.F."/>
            <person name="Collins A."/>
            <person name="Tomlin J."/>
            <person name="Gibbs M."/>
            <person name="Breuker C.J."/>
        </authorList>
    </citation>
    <scope>NUCLEOTIDE SEQUENCE</scope>
    <source>
        <tissue evidence="1">Ovary</tissue>
    </source>
</reference>